<dbReference type="AlphaFoldDB" id="A0AAN9DEP6"/>
<dbReference type="InterPro" id="IPR050300">
    <property type="entry name" value="GDXG_lipolytic_enzyme"/>
</dbReference>
<dbReference type="Gene3D" id="3.40.50.1820">
    <property type="entry name" value="alpha/beta hydrolase"/>
    <property type="match status" value="1"/>
</dbReference>
<accession>A0AAN9DEP6</accession>
<dbReference type="SUPFAM" id="SSF53474">
    <property type="entry name" value="alpha/beta-Hydrolases"/>
    <property type="match status" value="1"/>
</dbReference>
<feature type="domain" description="Alpha/beta hydrolase fold-3" evidence="2">
    <location>
        <begin position="4"/>
        <end position="49"/>
    </location>
</feature>
<evidence type="ECO:0000259" key="2">
    <source>
        <dbReference type="Pfam" id="PF07859"/>
    </source>
</evidence>
<dbReference type="GO" id="GO:0016787">
    <property type="term" value="F:hydrolase activity"/>
    <property type="evidence" value="ECO:0007669"/>
    <property type="project" value="UniProtKB-KW"/>
</dbReference>
<dbReference type="InterPro" id="IPR029058">
    <property type="entry name" value="AB_hydrolase_fold"/>
</dbReference>
<evidence type="ECO:0000313" key="3">
    <source>
        <dbReference type="EMBL" id="KAK7172323.1"/>
    </source>
</evidence>
<proteinExistence type="predicted"/>
<sequence>MLRFLPKAYVLTCEYDVLRDDGLMYVTRLRNAGVDVTHEHYPGGFHGALMLTMWPTDFDIGHRMLDNYVKWLKLNL</sequence>
<comment type="caution">
    <text evidence="3">The sequence shown here is derived from an EMBL/GenBank/DDBJ whole genome shotgun (WGS) entry which is preliminary data.</text>
</comment>
<evidence type="ECO:0000256" key="1">
    <source>
        <dbReference type="ARBA" id="ARBA00022801"/>
    </source>
</evidence>
<dbReference type="InterPro" id="IPR013094">
    <property type="entry name" value="AB_hydrolase_3"/>
</dbReference>
<keyword evidence="4" id="KW-1185">Reference proteome</keyword>
<keyword evidence="1" id="KW-0378">Hydrolase</keyword>
<dbReference type="PANTHER" id="PTHR48081:SF28">
    <property type="entry name" value="ALPHA_BETA HYDROLASE FOLD-3 DOMAIN-CONTAINING PROTEIN"/>
    <property type="match status" value="1"/>
</dbReference>
<gene>
    <name evidence="3" type="ORF">R3I93_004596</name>
</gene>
<dbReference type="Proteomes" id="UP001364617">
    <property type="component" value="Unassembled WGS sequence"/>
</dbReference>
<dbReference type="Pfam" id="PF07859">
    <property type="entry name" value="Abhydrolase_3"/>
    <property type="match status" value="1"/>
</dbReference>
<protein>
    <recommendedName>
        <fullName evidence="2">Alpha/beta hydrolase fold-3 domain-containing protein</fullName>
    </recommendedName>
</protein>
<dbReference type="EMBL" id="JAYKXH010000004">
    <property type="protein sequence ID" value="KAK7172323.1"/>
    <property type="molecule type" value="Genomic_DNA"/>
</dbReference>
<dbReference type="PANTHER" id="PTHR48081">
    <property type="entry name" value="AB HYDROLASE SUPERFAMILY PROTEIN C4A8.06C"/>
    <property type="match status" value="1"/>
</dbReference>
<evidence type="ECO:0000313" key="4">
    <source>
        <dbReference type="Proteomes" id="UP001364617"/>
    </source>
</evidence>
<reference evidence="3 4" key="1">
    <citation type="submission" date="2024-02" db="EMBL/GenBank/DDBJ databases">
        <title>Chromosome-level genome assembly of the Eurasian Minnow (Phoxinus phoxinus).</title>
        <authorList>
            <person name="Oriowo T.O."/>
            <person name="Martin S."/>
            <person name="Stange M."/>
            <person name="Chrysostomakis Y."/>
            <person name="Brown T."/>
            <person name="Winkler S."/>
            <person name="Kukowka S."/>
            <person name="Myers E.W."/>
            <person name="Bohne A."/>
        </authorList>
    </citation>
    <scope>NUCLEOTIDE SEQUENCE [LARGE SCALE GENOMIC DNA]</scope>
    <source>
        <strain evidence="3">ZFMK-TIS-60720</strain>
        <tissue evidence="3">Whole Organism</tissue>
    </source>
</reference>
<organism evidence="3 4">
    <name type="scientific">Phoxinus phoxinus</name>
    <name type="common">Eurasian minnow</name>
    <dbReference type="NCBI Taxonomy" id="58324"/>
    <lineage>
        <taxon>Eukaryota</taxon>
        <taxon>Metazoa</taxon>
        <taxon>Chordata</taxon>
        <taxon>Craniata</taxon>
        <taxon>Vertebrata</taxon>
        <taxon>Euteleostomi</taxon>
        <taxon>Actinopterygii</taxon>
        <taxon>Neopterygii</taxon>
        <taxon>Teleostei</taxon>
        <taxon>Ostariophysi</taxon>
        <taxon>Cypriniformes</taxon>
        <taxon>Leuciscidae</taxon>
        <taxon>Phoxininae</taxon>
        <taxon>Phoxinus</taxon>
    </lineage>
</organism>
<name>A0AAN9DEP6_9TELE</name>